<gene>
    <name evidence="8" type="ORF">RJ639_044339</name>
</gene>
<dbReference type="Pfam" id="PF00134">
    <property type="entry name" value="Cyclin_N"/>
    <property type="match status" value="1"/>
</dbReference>
<evidence type="ECO:0000256" key="4">
    <source>
        <dbReference type="RuleBase" id="RU000383"/>
    </source>
</evidence>
<organism evidence="8 9">
    <name type="scientific">Escallonia herrerae</name>
    <dbReference type="NCBI Taxonomy" id="1293975"/>
    <lineage>
        <taxon>Eukaryota</taxon>
        <taxon>Viridiplantae</taxon>
        <taxon>Streptophyta</taxon>
        <taxon>Embryophyta</taxon>
        <taxon>Tracheophyta</taxon>
        <taxon>Spermatophyta</taxon>
        <taxon>Magnoliopsida</taxon>
        <taxon>eudicotyledons</taxon>
        <taxon>Gunneridae</taxon>
        <taxon>Pentapetalae</taxon>
        <taxon>asterids</taxon>
        <taxon>campanulids</taxon>
        <taxon>Escalloniales</taxon>
        <taxon>Escalloniaceae</taxon>
        <taxon>Escallonia</taxon>
    </lineage>
</organism>
<keyword evidence="9" id="KW-1185">Reference proteome</keyword>
<keyword evidence="2 4" id="KW-0195">Cyclin</keyword>
<evidence type="ECO:0000313" key="8">
    <source>
        <dbReference type="EMBL" id="KAK3025099.1"/>
    </source>
</evidence>
<dbReference type="InterPro" id="IPR013763">
    <property type="entry name" value="Cyclin-like_dom"/>
</dbReference>
<feature type="region of interest" description="Disordered" evidence="5">
    <location>
        <begin position="90"/>
        <end position="137"/>
    </location>
</feature>
<dbReference type="SUPFAM" id="SSF47954">
    <property type="entry name" value="Cyclin-like"/>
    <property type="match status" value="2"/>
</dbReference>
<feature type="domain" description="Cyclin-like" evidence="6">
    <location>
        <begin position="326"/>
        <end position="410"/>
    </location>
</feature>
<dbReference type="SMART" id="SM01332">
    <property type="entry name" value="Cyclin_C"/>
    <property type="match status" value="1"/>
</dbReference>
<evidence type="ECO:0000256" key="3">
    <source>
        <dbReference type="ARBA" id="ARBA00023306"/>
    </source>
</evidence>
<protein>
    <recommendedName>
        <fullName evidence="10">B-like cyclin</fullName>
    </recommendedName>
</protein>
<evidence type="ECO:0000256" key="1">
    <source>
        <dbReference type="ARBA" id="ARBA00022618"/>
    </source>
</evidence>
<dbReference type="CDD" id="cd20507">
    <property type="entry name" value="CYCLIN_CCNB1-like_rpt1"/>
    <property type="match status" value="1"/>
</dbReference>
<evidence type="ECO:0008006" key="10">
    <source>
        <dbReference type="Google" id="ProtNLM"/>
    </source>
</evidence>
<dbReference type="AlphaFoldDB" id="A0AA88WF90"/>
<dbReference type="Pfam" id="PF02984">
    <property type="entry name" value="Cyclin_C"/>
    <property type="match status" value="1"/>
</dbReference>
<dbReference type="GO" id="GO:0051301">
    <property type="term" value="P:cell division"/>
    <property type="evidence" value="ECO:0007669"/>
    <property type="project" value="UniProtKB-KW"/>
</dbReference>
<dbReference type="Proteomes" id="UP001188597">
    <property type="component" value="Unassembled WGS sequence"/>
</dbReference>
<evidence type="ECO:0000259" key="6">
    <source>
        <dbReference type="SMART" id="SM00385"/>
    </source>
</evidence>
<feature type="domain" description="Cyclin C-terminal" evidence="7">
    <location>
        <begin position="419"/>
        <end position="559"/>
    </location>
</feature>
<sequence>MEDRVGLRNFKVFAENDKGKVCRRDMLDADCKRKSVPAKNMFSQGDLQNLEKSKAKRNSYVKINVRRKVLADISNVRGNIARNELHDGFKPVKGKSEKVTSLPRTSVIPGTRAPGSSSSKPSTGNQRGNLSQAVADPHKRVISKDLTVSSGDQKTKVQGSTYKIDRKSLPVIKRVNEVVTTDVKKGDAENLKISKEKSGFPGRQHKVDTQGLSRKSVKVKDTVPSDGSKDTSCSTSDLIARRKSERRKSFTSLLLARSKQLKEHGEVTEHKFLPNIYDDCNHLEVAEYVDEIYGYYWVMEAQNQSLKNYMEIQTEISPQMRGILVNWLIEVHLKFDLMQETLYLMVTLLDRYLSLVSIKKNEMQLVGLTALLLASKYEDFWHPRVLDLISISAESYTRNQMLGIEGAILKKLKFRLNAPTPYVFMLRFNKAAQSDKKFEHLAFYLIELSLVEYEALNFKPSLLCASAIYIARCTLQITPAWTPLLVKHTRYEESQIRHVSVSEIFFCNCLLINHAVDYHRDCAEMILRFHKAARTGMLKVTYEKFMRSDYSRVAAIKPLERKNMVHTILPILLSSVTFCVCDEETSSSRDNHDTLNVVIHCPCKYSGNMIRVEKMRDGTPDKVKLHQEAVKL</sequence>
<dbReference type="Gene3D" id="1.10.472.10">
    <property type="entry name" value="Cyclin-like"/>
    <property type="match status" value="2"/>
</dbReference>
<name>A0AA88WF90_9ASTE</name>
<evidence type="ECO:0000256" key="5">
    <source>
        <dbReference type="SAM" id="MobiDB-lite"/>
    </source>
</evidence>
<dbReference type="SMART" id="SM00385">
    <property type="entry name" value="CYCLIN"/>
    <property type="match status" value="2"/>
</dbReference>
<keyword evidence="1" id="KW-0132">Cell division</keyword>
<reference evidence="8" key="1">
    <citation type="submission" date="2022-12" db="EMBL/GenBank/DDBJ databases">
        <title>Draft genome assemblies for two species of Escallonia (Escalloniales).</title>
        <authorList>
            <person name="Chanderbali A."/>
            <person name="Dervinis C."/>
            <person name="Anghel I."/>
            <person name="Soltis D."/>
            <person name="Soltis P."/>
            <person name="Zapata F."/>
        </authorList>
    </citation>
    <scope>NUCLEOTIDE SEQUENCE</scope>
    <source>
        <strain evidence="8">UCBG64.0493</strain>
        <tissue evidence="8">Leaf</tissue>
    </source>
</reference>
<feature type="compositionally biased region" description="Polar residues" evidence="5">
    <location>
        <begin position="114"/>
        <end position="132"/>
    </location>
</feature>
<proteinExistence type="inferred from homology"/>
<evidence type="ECO:0000256" key="2">
    <source>
        <dbReference type="ARBA" id="ARBA00023127"/>
    </source>
</evidence>
<dbReference type="PANTHER" id="PTHR10177">
    <property type="entry name" value="CYCLINS"/>
    <property type="match status" value="1"/>
</dbReference>
<feature type="region of interest" description="Disordered" evidence="5">
    <location>
        <begin position="196"/>
        <end position="215"/>
    </location>
</feature>
<dbReference type="InterPro" id="IPR006671">
    <property type="entry name" value="Cyclin_N"/>
</dbReference>
<dbReference type="InterPro" id="IPR004367">
    <property type="entry name" value="Cyclin_C-dom"/>
</dbReference>
<dbReference type="InterPro" id="IPR039361">
    <property type="entry name" value="Cyclin"/>
</dbReference>
<accession>A0AA88WF90</accession>
<comment type="similarity">
    <text evidence="4">Belongs to the cyclin family.</text>
</comment>
<evidence type="ECO:0000313" key="9">
    <source>
        <dbReference type="Proteomes" id="UP001188597"/>
    </source>
</evidence>
<comment type="caution">
    <text evidence="8">The sequence shown here is derived from an EMBL/GenBank/DDBJ whole genome shotgun (WGS) entry which is preliminary data.</text>
</comment>
<dbReference type="EMBL" id="JAVXUP010000565">
    <property type="protein sequence ID" value="KAK3025099.1"/>
    <property type="molecule type" value="Genomic_DNA"/>
</dbReference>
<dbReference type="FunFam" id="1.10.472.10:FF:000057">
    <property type="entry name" value="Cyclin N-terminal domain containing 2"/>
    <property type="match status" value="1"/>
</dbReference>
<dbReference type="InterPro" id="IPR036915">
    <property type="entry name" value="Cyclin-like_sf"/>
</dbReference>
<feature type="domain" description="Cyclin-like" evidence="6">
    <location>
        <begin position="423"/>
        <end position="508"/>
    </location>
</feature>
<evidence type="ECO:0000259" key="7">
    <source>
        <dbReference type="SMART" id="SM01332"/>
    </source>
</evidence>
<keyword evidence="3" id="KW-0131">Cell cycle</keyword>